<evidence type="ECO:0000259" key="1">
    <source>
        <dbReference type="Pfam" id="PF00085"/>
    </source>
</evidence>
<dbReference type="Gene3D" id="3.40.30.10">
    <property type="entry name" value="Glutaredoxin"/>
    <property type="match status" value="1"/>
</dbReference>
<dbReference type="SUPFAM" id="SSF52833">
    <property type="entry name" value="Thioredoxin-like"/>
    <property type="match status" value="1"/>
</dbReference>
<keyword evidence="3" id="KW-1185">Reference proteome</keyword>
<dbReference type="RefSeq" id="WP_213514105.1">
    <property type="nucleotide sequence ID" value="NZ_BOSE01000002.1"/>
</dbReference>
<reference evidence="2" key="1">
    <citation type="submission" date="2021-03" db="EMBL/GenBank/DDBJ databases">
        <title>Antimicrobial resistance genes in bacteria isolated from Japanese honey, and their potential for conferring macrolide and lincosamide resistance in the American foulbrood pathogen Paenibacillus larvae.</title>
        <authorList>
            <person name="Okamoto M."/>
            <person name="Kumagai M."/>
            <person name="Kanamori H."/>
            <person name="Takamatsu D."/>
        </authorList>
    </citation>
    <scope>NUCLEOTIDE SEQUENCE</scope>
    <source>
        <strain evidence="2">J40TS1</strain>
    </source>
</reference>
<dbReference type="EMBL" id="BOSE01000002">
    <property type="protein sequence ID" value="GIP15837.1"/>
    <property type="molecule type" value="Genomic_DNA"/>
</dbReference>
<gene>
    <name evidence="2" type="primary">yusE</name>
    <name evidence="2" type="ORF">J40TS1_14790</name>
</gene>
<dbReference type="Proteomes" id="UP000683139">
    <property type="component" value="Unassembled WGS sequence"/>
</dbReference>
<dbReference type="AlphaFoldDB" id="A0A919YMC3"/>
<dbReference type="InterPro" id="IPR036249">
    <property type="entry name" value="Thioredoxin-like_sf"/>
</dbReference>
<comment type="caution">
    <text evidence="2">The sequence shown here is derived from an EMBL/GenBank/DDBJ whole genome shotgun (WGS) entry which is preliminary data.</text>
</comment>
<sequence length="107" mass="12086">MNTKQSKITELNEKQLHALANIDIGKAAVLFTTPFCGTCKVALKMLEIVAETNVPYHLYQANINFTPFFREHWQIKSIPALVIIENGSIAKTIYAMRSVADLYEQLT</sequence>
<proteinExistence type="predicted"/>
<accession>A0A919YMC3</accession>
<organism evidence="2 3">
    <name type="scientific">Paenibacillus montaniterrae</name>
    <dbReference type="NCBI Taxonomy" id="429341"/>
    <lineage>
        <taxon>Bacteria</taxon>
        <taxon>Bacillati</taxon>
        <taxon>Bacillota</taxon>
        <taxon>Bacilli</taxon>
        <taxon>Bacillales</taxon>
        <taxon>Paenibacillaceae</taxon>
        <taxon>Paenibacillus</taxon>
    </lineage>
</organism>
<dbReference type="Pfam" id="PF00085">
    <property type="entry name" value="Thioredoxin"/>
    <property type="match status" value="1"/>
</dbReference>
<dbReference type="CDD" id="cd02947">
    <property type="entry name" value="TRX_family"/>
    <property type="match status" value="1"/>
</dbReference>
<name>A0A919YMC3_9BACL</name>
<evidence type="ECO:0000313" key="2">
    <source>
        <dbReference type="EMBL" id="GIP15837.1"/>
    </source>
</evidence>
<dbReference type="InterPro" id="IPR013766">
    <property type="entry name" value="Thioredoxin_domain"/>
</dbReference>
<feature type="domain" description="Thioredoxin" evidence="1">
    <location>
        <begin position="25"/>
        <end position="105"/>
    </location>
</feature>
<protein>
    <submittedName>
        <fullName evidence="2">Thioredoxin-like protein YusE</fullName>
    </submittedName>
</protein>
<evidence type="ECO:0000313" key="3">
    <source>
        <dbReference type="Proteomes" id="UP000683139"/>
    </source>
</evidence>